<keyword evidence="5" id="KW-0813">Transport</keyword>
<comment type="subcellular location">
    <subcellularLocation>
        <location evidence="1">Membrane</location>
        <topology evidence="1">Multi-pass membrane protein</topology>
    </subcellularLocation>
</comment>
<keyword evidence="2 4" id="KW-0812">Transmembrane</keyword>
<dbReference type="SUPFAM" id="SSF103506">
    <property type="entry name" value="Mitochondrial carrier"/>
    <property type="match status" value="1"/>
</dbReference>
<evidence type="ECO:0000256" key="4">
    <source>
        <dbReference type="PROSITE-ProRule" id="PRU00282"/>
    </source>
</evidence>
<accession>A0A7S3ENI9</accession>
<evidence type="ECO:0000256" key="5">
    <source>
        <dbReference type="RuleBase" id="RU000488"/>
    </source>
</evidence>
<feature type="region of interest" description="Disordered" evidence="6">
    <location>
        <begin position="218"/>
        <end position="247"/>
    </location>
</feature>
<feature type="repeat" description="Solcar" evidence="4">
    <location>
        <begin position="121"/>
        <end position="208"/>
    </location>
</feature>
<dbReference type="InterPro" id="IPR023395">
    <property type="entry name" value="MCP_dom_sf"/>
</dbReference>
<proteinExistence type="inferred from homology"/>
<evidence type="ECO:0000313" key="8">
    <source>
        <dbReference type="EMBL" id="CAE0065965.1"/>
    </source>
</evidence>
<dbReference type="PANTHER" id="PTHR46080:SF3">
    <property type="entry name" value="MITOCHONDRIAL SUBSTRATE CARRIER FAMILY PROTEIN"/>
    <property type="match status" value="1"/>
</dbReference>
<dbReference type="PANTHER" id="PTHR46080">
    <property type="entry name" value="MITOCHONDRIAL SUBSTRATE CARRIER FAMILY PROTEIN J"/>
    <property type="match status" value="1"/>
</dbReference>
<evidence type="ECO:0000256" key="6">
    <source>
        <dbReference type="SAM" id="MobiDB-lite"/>
    </source>
</evidence>
<organism evidence="8">
    <name type="scientific">Rhodosorus marinus</name>
    <dbReference type="NCBI Taxonomy" id="101924"/>
    <lineage>
        <taxon>Eukaryota</taxon>
        <taxon>Rhodophyta</taxon>
        <taxon>Stylonematophyceae</taxon>
        <taxon>Stylonematales</taxon>
        <taxon>Stylonemataceae</taxon>
        <taxon>Rhodosorus</taxon>
    </lineage>
</organism>
<feature type="repeat" description="Solcar" evidence="4">
    <location>
        <begin position="18"/>
        <end position="105"/>
    </location>
</feature>
<gene>
    <name evidence="8" type="ORF">RMAR00112_LOCUS34037</name>
    <name evidence="9" type="ORF">RMAR00112_LOCUS34043</name>
</gene>
<comment type="similarity">
    <text evidence="5">Belongs to the mitochondrial carrier (TC 2.A.29) family.</text>
</comment>
<keyword evidence="3 4" id="KW-0472">Membrane</keyword>
<evidence type="ECO:0000256" key="2">
    <source>
        <dbReference type="ARBA" id="ARBA00022692"/>
    </source>
</evidence>
<feature type="repeat" description="Solcar" evidence="4">
    <location>
        <begin position="252"/>
        <end position="341"/>
    </location>
</feature>
<dbReference type="PROSITE" id="PS50920">
    <property type="entry name" value="SOLCAR"/>
    <property type="match status" value="3"/>
</dbReference>
<dbReference type="InterPro" id="IPR018108">
    <property type="entry name" value="MCP_transmembrane"/>
</dbReference>
<feature type="compositionally biased region" description="Low complexity" evidence="6">
    <location>
        <begin position="228"/>
        <end position="244"/>
    </location>
</feature>
<protein>
    <recommendedName>
        <fullName evidence="10">Mitochondrial carrier protein</fullName>
    </recommendedName>
</protein>
<evidence type="ECO:0000313" key="9">
    <source>
        <dbReference type="EMBL" id="CAE0065971.1"/>
    </source>
</evidence>
<feature type="transmembrane region" description="Helical" evidence="7">
    <location>
        <begin position="20"/>
        <end position="38"/>
    </location>
</feature>
<dbReference type="Pfam" id="PF00153">
    <property type="entry name" value="Mito_carr"/>
    <property type="match status" value="3"/>
</dbReference>
<evidence type="ECO:0000256" key="1">
    <source>
        <dbReference type="ARBA" id="ARBA00004141"/>
    </source>
</evidence>
<evidence type="ECO:0008006" key="10">
    <source>
        <dbReference type="Google" id="ProtNLM"/>
    </source>
</evidence>
<reference evidence="8" key="1">
    <citation type="submission" date="2021-01" db="EMBL/GenBank/DDBJ databases">
        <authorList>
            <person name="Corre E."/>
            <person name="Pelletier E."/>
            <person name="Niang G."/>
            <person name="Scheremetjew M."/>
            <person name="Finn R."/>
            <person name="Kale V."/>
            <person name="Holt S."/>
            <person name="Cochrane G."/>
            <person name="Meng A."/>
            <person name="Brown T."/>
            <person name="Cohen L."/>
        </authorList>
    </citation>
    <scope>NUCLEOTIDE SEQUENCE</scope>
    <source>
        <strain evidence="8">CCMP 769</strain>
    </source>
</reference>
<dbReference type="Gene3D" id="1.50.40.10">
    <property type="entry name" value="Mitochondrial carrier domain"/>
    <property type="match status" value="2"/>
</dbReference>
<evidence type="ECO:0000256" key="3">
    <source>
        <dbReference type="ARBA" id="ARBA00023136"/>
    </source>
</evidence>
<dbReference type="EMBL" id="HBHW01043875">
    <property type="protein sequence ID" value="CAE0065965.1"/>
    <property type="molecule type" value="Transcribed_RNA"/>
</dbReference>
<dbReference type="GO" id="GO:0016020">
    <property type="term" value="C:membrane"/>
    <property type="evidence" value="ECO:0007669"/>
    <property type="project" value="UniProtKB-SubCell"/>
</dbReference>
<dbReference type="EMBL" id="HBHW01043882">
    <property type="protein sequence ID" value="CAE0065971.1"/>
    <property type="molecule type" value="Transcribed_RNA"/>
</dbReference>
<name>A0A7S3ENI9_9RHOD</name>
<evidence type="ECO:0000256" key="7">
    <source>
        <dbReference type="SAM" id="Phobius"/>
    </source>
</evidence>
<keyword evidence="7" id="KW-1133">Transmembrane helix</keyword>
<sequence length="352" mass="37799">MDLDRNVADVDWEALDKAKFFTSGLFLFSGATTLLYPLSVIKTRQMVLDDPSGHRTGLRGSYYTSKTILQTNGILGFYRGIGTVIFGAIPARVLYLSTLEAAKSSIGKIIEGIGLSSDAAAAGMTSFLAGGVASLSSQAIVVPVDVVSQRLMVSTRAQGKTHGGLQEVRKLLAADGFKGLYRGFGISLMTYVPSSAVWWSAYAAYKEIFFQSVFGPKGSSRRENVGDESQPNSVNNESPSNESNGLQPKGTSILALQTLSALCAGLTSGFLTNPLDVVKTRLQTMESKETGNQAPRLRSIVQELYREGGVPNFYRGVAPRMINVALWGTVMVSVYEFLKRSSVKSAPMATTS</sequence>
<dbReference type="AlphaFoldDB" id="A0A7S3ENI9"/>